<evidence type="ECO:0000256" key="4">
    <source>
        <dbReference type="ARBA" id="ARBA00004659"/>
    </source>
</evidence>
<evidence type="ECO:0000256" key="6">
    <source>
        <dbReference type="ARBA" id="ARBA00011893"/>
    </source>
</evidence>
<dbReference type="GO" id="GO:0016208">
    <property type="term" value="F:AMP binding"/>
    <property type="evidence" value="ECO:0007669"/>
    <property type="project" value="TreeGrafter"/>
</dbReference>
<comment type="subcellular location">
    <subcellularLocation>
        <location evidence="3 11">Cytoplasm</location>
    </subcellularLocation>
</comment>
<evidence type="ECO:0000256" key="10">
    <source>
        <dbReference type="ARBA" id="ARBA00022726"/>
    </source>
</evidence>
<comment type="pathway">
    <text evidence="4 11">Purine metabolism; AMP biosynthesis via salvage pathway; AMP from adenine: step 1/1.</text>
</comment>
<dbReference type="UniPathway" id="UPA00588">
    <property type="reaction ID" value="UER00646"/>
</dbReference>
<gene>
    <name evidence="11" type="primary">apt</name>
    <name evidence="13" type="ORF">FKV23_12290</name>
</gene>
<keyword evidence="8 11" id="KW-0328">Glycosyltransferase</keyword>
<dbReference type="AlphaFoldDB" id="A0A514BX27"/>
<evidence type="ECO:0000256" key="11">
    <source>
        <dbReference type="HAMAP-Rule" id="MF_00004"/>
    </source>
</evidence>
<comment type="function">
    <text evidence="2 11">Catalyzes a salvage reaction resulting in the formation of AMP, that is energically less costly than de novo synthesis.</text>
</comment>
<dbReference type="InterPro" id="IPR005764">
    <property type="entry name" value="Ade_phspho_trans"/>
</dbReference>
<dbReference type="NCBIfam" id="NF002636">
    <property type="entry name" value="PRK02304.1-5"/>
    <property type="match status" value="1"/>
</dbReference>
<dbReference type="HAMAP" id="MF_00004">
    <property type="entry name" value="Aden_phosphoribosyltr"/>
    <property type="match status" value="1"/>
</dbReference>
<evidence type="ECO:0000256" key="8">
    <source>
        <dbReference type="ARBA" id="ARBA00022676"/>
    </source>
</evidence>
<dbReference type="EC" id="2.4.2.7" evidence="6 11"/>
<comment type="catalytic activity">
    <reaction evidence="1 11">
        <text>AMP + diphosphate = 5-phospho-alpha-D-ribose 1-diphosphate + adenine</text>
        <dbReference type="Rhea" id="RHEA:16609"/>
        <dbReference type="ChEBI" id="CHEBI:16708"/>
        <dbReference type="ChEBI" id="CHEBI:33019"/>
        <dbReference type="ChEBI" id="CHEBI:58017"/>
        <dbReference type="ChEBI" id="CHEBI:456215"/>
        <dbReference type="EC" id="2.4.2.7"/>
    </reaction>
</comment>
<evidence type="ECO:0000256" key="5">
    <source>
        <dbReference type="ARBA" id="ARBA00008391"/>
    </source>
</evidence>
<dbReference type="PANTHER" id="PTHR32315:SF3">
    <property type="entry name" value="ADENINE PHOSPHORIBOSYLTRANSFERASE"/>
    <property type="match status" value="1"/>
</dbReference>
<evidence type="ECO:0000256" key="1">
    <source>
        <dbReference type="ARBA" id="ARBA00000868"/>
    </source>
</evidence>
<proteinExistence type="inferred from homology"/>
<reference evidence="13 14" key="1">
    <citation type="submission" date="2019-06" db="EMBL/GenBank/DDBJ databases">
        <title>Lysobacter alkalisoli sp. nov. isolated from saline-alkali soil.</title>
        <authorList>
            <person name="Sun J.-Q."/>
            <person name="Xu L."/>
        </authorList>
    </citation>
    <scope>NUCLEOTIDE SEQUENCE [LARGE SCALE GENOMIC DNA]</scope>
    <source>
        <strain evidence="13 14">SJ-36</strain>
    </source>
</reference>
<keyword evidence="7 11" id="KW-0963">Cytoplasm</keyword>
<dbReference type="FunFam" id="3.40.50.2020:FF:000021">
    <property type="entry name" value="Adenine phosphoribosyltransferase"/>
    <property type="match status" value="1"/>
</dbReference>
<protein>
    <recommendedName>
        <fullName evidence="6 11">Adenine phosphoribosyltransferase</fullName>
        <shortName evidence="11">APRT</shortName>
        <ecNumber evidence="6 11">2.4.2.7</ecNumber>
    </recommendedName>
</protein>
<dbReference type="GO" id="GO:0003999">
    <property type="term" value="F:adenine phosphoribosyltransferase activity"/>
    <property type="evidence" value="ECO:0007669"/>
    <property type="project" value="UniProtKB-UniRule"/>
</dbReference>
<dbReference type="GO" id="GO:0002055">
    <property type="term" value="F:adenine binding"/>
    <property type="evidence" value="ECO:0007669"/>
    <property type="project" value="TreeGrafter"/>
</dbReference>
<keyword evidence="14" id="KW-1185">Reference proteome</keyword>
<dbReference type="PANTHER" id="PTHR32315">
    <property type="entry name" value="ADENINE PHOSPHORIBOSYLTRANSFERASE"/>
    <property type="match status" value="1"/>
</dbReference>
<keyword evidence="9 11" id="KW-0808">Transferase</keyword>
<comment type="subunit">
    <text evidence="11">Homodimer.</text>
</comment>
<dbReference type="GO" id="GO:0006166">
    <property type="term" value="P:purine ribonucleoside salvage"/>
    <property type="evidence" value="ECO:0007669"/>
    <property type="project" value="UniProtKB-UniRule"/>
</dbReference>
<dbReference type="OrthoDB" id="9803963at2"/>
<dbReference type="EMBL" id="CP041242">
    <property type="protein sequence ID" value="QDH71855.1"/>
    <property type="molecule type" value="Genomic_DNA"/>
</dbReference>
<dbReference type="RefSeq" id="WP_141625185.1">
    <property type="nucleotide sequence ID" value="NZ_CP041242.1"/>
</dbReference>
<sequence>MRGLQVERLRERVHAVPDFPSPGILFRDITPLLADAGAFGLCIDALAAPWQGAGVEAVCGIESRGFIFGAALAQRLGVGFVPLRKPGKLPPPLVEVEYQLEYGHDRLQAREGALVDGARTLIVDDVLATGGTLTAAHELVTRLGARTVGAGVVIELDALGGRARWPEDIPLHALLHY</sequence>
<evidence type="ECO:0000256" key="9">
    <source>
        <dbReference type="ARBA" id="ARBA00022679"/>
    </source>
</evidence>
<dbReference type="InterPro" id="IPR050054">
    <property type="entry name" value="UPRTase/APRTase"/>
</dbReference>
<keyword evidence="10 11" id="KW-0660">Purine salvage</keyword>
<evidence type="ECO:0000313" key="14">
    <source>
        <dbReference type="Proteomes" id="UP000317199"/>
    </source>
</evidence>
<dbReference type="Gene3D" id="3.40.50.2020">
    <property type="match status" value="1"/>
</dbReference>
<dbReference type="InterPro" id="IPR000836">
    <property type="entry name" value="PRTase_dom"/>
</dbReference>
<dbReference type="CDD" id="cd06223">
    <property type="entry name" value="PRTases_typeI"/>
    <property type="match status" value="1"/>
</dbReference>
<dbReference type="NCBIfam" id="TIGR01090">
    <property type="entry name" value="apt"/>
    <property type="match status" value="1"/>
</dbReference>
<dbReference type="NCBIfam" id="NF002634">
    <property type="entry name" value="PRK02304.1-3"/>
    <property type="match status" value="1"/>
</dbReference>
<evidence type="ECO:0000256" key="3">
    <source>
        <dbReference type="ARBA" id="ARBA00004496"/>
    </source>
</evidence>
<evidence type="ECO:0000313" key="13">
    <source>
        <dbReference type="EMBL" id="QDH71855.1"/>
    </source>
</evidence>
<feature type="domain" description="Phosphoribosyltransferase" evidence="12">
    <location>
        <begin position="57"/>
        <end position="155"/>
    </location>
</feature>
<evidence type="ECO:0000256" key="2">
    <source>
        <dbReference type="ARBA" id="ARBA00003968"/>
    </source>
</evidence>
<dbReference type="Proteomes" id="UP000317199">
    <property type="component" value="Chromosome"/>
</dbReference>
<comment type="similarity">
    <text evidence="5 11">Belongs to the purine/pyrimidine phosphoribosyltransferase family.</text>
</comment>
<dbReference type="Pfam" id="PF00156">
    <property type="entry name" value="Pribosyltran"/>
    <property type="match status" value="1"/>
</dbReference>
<dbReference type="SUPFAM" id="SSF53271">
    <property type="entry name" value="PRTase-like"/>
    <property type="match status" value="1"/>
</dbReference>
<dbReference type="InterPro" id="IPR029057">
    <property type="entry name" value="PRTase-like"/>
</dbReference>
<evidence type="ECO:0000256" key="7">
    <source>
        <dbReference type="ARBA" id="ARBA00022490"/>
    </source>
</evidence>
<dbReference type="KEGG" id="lyj:FKV23_12290"/>
<name>A0A514BX27_9GAMM</name>
<dbReference type="GO" id="GO:0005737">
    <property type="term" value="C:cytoplasm"/>
    <property type="evidence" value="ECO:0007669"/>
    <property type="project" value="UniProtKB-SubCell"/>
</dbReference>
<organism evidence="13 14">
    <name type="scientific">Marilutibacter alkalisoli</name>
    <dbReference type="NCBI Taxonomy" id="2591633"/>
    <lineage>
        <taxon>Bacteria</taxon>
        <taxon>Pseudomonadati</taxon>
        <taxon>Pseudomonadota</taxon>
        <taxon>Gammaproteobacteria</taxon>
        <taxon>Lysobacterales</taxon>
        <taxon>Lysobacteraceae</taxon>
        <taxon>Marilutibacter</taxon>
    </lineage>
</organism>
<dbReference type="GO" id="GO:0006168">
    <property type="term" value="P:adenine salvage"/>
    <property type="evidence" value="ECO:0007669"/>
    <property type="project" value="InterPro"/>
</dbReference>
<evidence type="ECO:0000259" key="12">
    <source>
        <dbReference type="Pfam" id="PF00156"/>
    </source>
</evidence>
<accession>A0A514BX27</accession>
<dbReference type="GO" id="GO:0044209">
    <property type="term" value="P:AMP salvage"/>
    <property type="evidence" value="ECO:0007669"/>
    <property type="project" value="UniProtKB-UniRule"/>
</dbReference>